<keyword evidence="2" id="KW-1185">Reference proteome</keyword>
<evidence type="ECO:0000313" key="2">
    <source>
        <dbReference type="Proteomes" id="UP001501057"/>
    </source>
</evidence>
<evidence type="ECO:0000313" key="1">
    <source>
        <dbReference type="EMBL" id="GAA1736804.1"/>
    </source>
</evidence>
<gene>
    <name evidence="1" type="ORF">GCM10009710_16380</name>
</gene>
<dbReference type="InterPro" id="IPR045596">
    <property type="entry name" value="DUF6459"/>
</dbReference>
<reference evidence="1 2" key="1">
    <citation type="journal article" date="2019" name="Int. J. Syst. Evol. Microbiol.">
        <title>The Global Catalogue of Microorganisms (GCM) 10K type strain sequencing project: providing services to taxonomists for standard genome sequencing and annotation.</title>
        <authorList>
            <consortium name="The Broad Institute Genomics Platform"/>
            <consortium name="The Broad Institute Genome Sequencing Center for Infectious Disease"/>
            <person name="Wu L."/>
            <person name="Ma J."/>
        </authorList>
    </citation>
    <scope>NUCLEOTIDE SEQUENCE [LARGE SCALE GENOMIC DNA]</scope>
    <source>
        <strain evidence="1 2">JCM 13518</strain>
    </source>
</reference>
<accession>A0ABN2JRS9</accession>
<sequence length="156" mass="17281">MRTATALAVLVPFGADSPDDHQIPLPIPGVRPVLPVPVERGPEPGAPLRERTSRFLQAVVEVLVGERPTRQLAGWLAPDVYRALERRVAIGNQRAAGRRSSARVVSVHVSMIEPTIAEVSGRFVHHRRSRAVAVRLELVTDHRDQPCWRCTALEWA</sequence>
<name>A0ABN2JRS9_9ACTN</name>
<proteinExistence type="predicted"/>
<dbReference type="Pfam" id="PF20060">
    <property type="entry name" value="DUF6459"/>
    <property type="match status" value="1"/>
</dbReference>
<evidence type="ECO:0008006" key="3">
    <source>
        <dbReference type="Google" id="ProtNLM"/>
    </source>
</evidence>
<protein>
    <recommendedName>
        <fullName evidence="3">3-hydroxyacyl-CoA dehydrogenase</fullName>
    </recommendedName>
</protein>
<organism evidence="1 2">
    <name type="scientific">Aeromicrobium alkaliterrae</name>
    <dbReference type="NCBI Taxonomy" id="302168"/>
    <lineage>
        <taxon>Bacteria</taxon>
        <taxon>Bacillati</taxon>
        <taxon>Actinomycetota</taxon>
        <taxon>Actinomycetes</taxon>
        <taxon>Propionibacteriales</taxon>
        <taxon>Nocardioidaceae</taxon>
        <taxon>Aeromicrobium</taxon>
    </lineage>
</organism>
<dbReference type="Proteomes" id="UP001501057">
    <property type="component" value="Unassembled WGS sequence"/>
</dbReference>
<dbReference type="EMBL" id="BAAAME010000004">
    <property type="protein sequence ID" value="GAA1736804.1"/>
    <property type="molecule type" value="Genomic_DNA"/>
</dbReference>
<dbReference type="RefSeq" id="WP_344199878.1">
    <property type="nucleotide sequence ID" value="NZ_BAAAME010000004.1"/>
</dbReference>
<comment type="caution">
    <text evidence="1">The sequence shown here is derived from an EMBL/GenBank/DDBJ whole genome shotgun (WGS) entry which is preliminary data.</text>
</comment>